<keyword evidence="1" id="KW-0812">Transmembrane</keyword>
<organism evidence="2 3">
    <name type="scientific">Devosia pacifica</name>
    <dbReference type="NCBI Taxonomy" id="1335967"/>
    <lineage>
        <taxon>Bacteria</taxon>
        <taxon>Pseudomonadati</taxon>
        <taxon>Pseudomonadota</taxon>
        <taxon>Alphaproteobacteria</taxon>
        <taxon>Hyphomicrobiales</taxon>
        <taxon>Devosiaceae</taxon>
        <taxon>Devosia</taxon>
    </lineage>
</organism>
<dbReference type="Proteomes" id="UP000646579">
    <property type="component" value="Unassembled WGS sequence"/>
</dbReference>
<evidence type="ECO:0000256" key="1">
    <source>
        <dbReference type="SAM" id="Phobius"/>
    </source>
</evidence>
<keyword evidence="1" id="KW-0472">Membrane</keyword>
<keyword evidence="1" id="KW-1133">Transmembrane helix</keyword>
<reference evidence="2" key="2">
    <citation type="submission" date="2020-09" db="EMBL/GenBank/DDBJ databases">
        <authorList>
            <person name="Sun Q."/>
            <person name="Kim S."/>
        </authorList>
    </citation>
    <scope>NUCLEOTIDE SEQUENCE</scope>
    <source>
        <strain evidence="2">KCTC 32437</strain>
    </source>
</reference>
<accession>A0A918SF70</accession>
<gene>
    <name evidence="2" type="primary">ndiA-2</name>
    <name evidence="2" type="ORF">GCM10007989_35100</name>
</gene>
<sequence>MDTRADPQNQESLPHLVRGLIDDITGLFRKEVNLAKAELNEKTAYAAEGGRMIAIGAVLGIGALGVLLAAIVTIIGAALTAMGMSPLVANSISGLIVAIVVGLIAMSMVRAGMKSMKRASFDMHRTTDALGHDAAAVKERF</sequence>
<dbReference type="AlphaFoldDB" id="A0A918SF70"/>
<name>A0A918SF70_9HYPH</name>
<dbReference type="Pfam" id="PF07332">
    <property type="entry name" value="Phage_holin_3_6"/>
    <property type="match status" value="1"/>
</dbReference>
<feature type="transmembrane region" description="Helical" evidence="1">
    <location>
        <begin position="87"/>
        <end position="109"/>
    </location>
</feature>
<feature type="transmembrane region" description="Helical" evidence="1">
    <location>
        <begin position="52"/>
        <end position="81"/>
    </location>
</feature>
<dbReference type="InterPro" id="IPR009937">
    <property type="entry name" value="Phage_holin_3_6"/>
</dbReference>
<evidence type="ECO:0000313" key="3">
    <source>
        <dbReference type="Proteomes" id="UP000646579"/>
    </source>
</evidence>
<proteinExistence type="predicted"/>
<comment type="caution">
    <text evidence="2">The sequence shown here is derived from an EMBL/GenBank/DDBJ whole genome shotgun (WGS) entry which is preliminary data.</text>
</comment>
<dbReference type="RefSeq" id="WP_189427090.1">
    <property type="nucleotide sequence ID" value="NZ_BMZE01000004.1"/>
</dbReference>
<protein>
    <submittedName>
        <fullName evidence="2">Nutrient deprivation-induced protein</fullName>
    </submittedName>
</protein>
<keyword evidence="3" id="KW-1185">Reference proteome</keyword>
<dbReference type="EMBL" id="BMZE01000004">
    <property type="protein sequence ID" value="GHA36030.1"/>
    <property type="molecule type" value="Genomic_DNA"/>
</dbReference>
<evidence type="ECO:0000313" key="2">
    <source>
        <dbReference type="EMBL" id="GHA36030.1"/>
    </source>
</evidence>
<reference evidence="2" key="1">
    <citation type="journal article" date="2014" name="Int. J. Syst. Evol. Microbiol.">
        <title>Complete genome sequence of Corynebacterium casei LMG S-19264T (=DSM 44701T), isolated from a smear-ripened cheese.</title>
        <authorList>
            <consortium name="US DOE Joint Genome Institute (JGI-PGF)"/>
            <person name="Walter F."/>
            <person name="Albersmeier A."/>
            <person name="Kalinowski J."/>
            <person name="Ruckert C."/>
        </authorList>
    </citation>
    <scope>NUCLEOTIDE SEQUENCE</scope>
    <source>
        <strain evidence="2">KCTC 32437</strain>
    </source>
</reference>